<evidence type="ECO:0008006" key="3">
    <source>
        <dbReference type="Google" id="ProtNLM"/>
    </source>
</evidence>
<sequence length="131" mass="14854">MVLVSLVTLLAISGALVNSNENINTEIAKAKLDENVFEVQSLFEQSTEIVLDYETFSKSLSTYNYQLFGMVDKDTKYSNLGHDEKEITNYIKESDSAGDHASVYYRDSLTSVGKSIVVDDHEYNIVVWYNY</sequence>
<dbReference type="AlphaFoldDB" id="A0A4Z0QXS1"/>
<reference evidence="1 2" key="1">
    <citation type="submission" date="2019-03" db="EMBL/GenBank/DDBJ databases">
        <title>Draft Genome Sequence of Desulfosporosinus fructosivorans Strain 63.6F, Isolated from Marine Sediment in the Baltic Sea.</title>
        <authorList>
            <person name="Hausmann B."/>
            <person name="Vandieken V."/>
            <person name="Pjevac P."/>
            <person name="Schreck K."/>
            <person name="Herbold C.W."/>
            <person name="Loy A."/>
        </authorList>
    </citation>
    <scope>NUCLEOTIDE SEQUENCE [LARGE SCALE GENOMIC DNA]</scope>
    <source>
        <strain evidence="1 2">63.6F</strain>
    </source>
</reference>
<evidence type="ECO:0000313" key="2">
    <source>
        <dbReference type="Proteomes" id="UP000298460"/>
    </source>
</evidence>
<keyword evidence="2" id="KW-1185">Reference proteome</keyword>
<dbReference type="OrthoDB" id="9835012at2"/>
<name>A0A4Z0QXS1_9FIRM</name>
<evidence type="ECO:0000313" key="1">
    <source>
        <dbReference type="EMBL" id="TGE35591.1"/>
    </source>
</evidence>
<dbReference type="EMBL" id="SPQQ01000012">
    <property type="protein sequence ID" value="TGE35591.1"/>
    <property type="molecule type" value="Genomic_DNA"/>
</dbReference>
<protein>
    <recommendedName>
        <fullName evidence="3">Methyl-accepting chemotaxis protein</fullName>
    </recommendedName>
</protein>
<organism evidence="1 2">
    <name type="scientific">Desulfosporosinus fructosivorans</name>
    <dbReference type="NCBI Taxonomy" id="2018669"/>
    <lineage>
        <taxon>Bacteria</taxon>
        <taxon>Bacillati</taxon>
        <taxon>Bacillota</taxon>
        <taxon>Clostridia</taxon>
        <taxon>Eubacteriales</taxon>
        <taxon>Desulfitobacteriaceae</taxon>
        <taxon>Desulfosporosinus</taxon>
    </lineage>
</organism>
<gene>
    <name evidence="1" type="ORF">E4K67_23925</name>
</gene>
<accession>A0A4Z0QXS1</accession>
<proteinExistence type="predicted"/>
<comment type="caution">
    <text evidence="1">The sequence shown here is derived from an EMBL/GenBank/DDBJ whole genome shotgun (WGS) entry which is preliminary data.</text>
</comment>
<dbReference type="Proteomes" id="UP000298460">
    <property type="component" value="Unassembled WGS sequence"/>
</dbReference>